<dbReference type="PANTHER" id="PTHR11571">
    <property type="entry name" value="GLUTATHIONE S-TRANSFERASE"/>
    <property type="match status" value="1"/>
</dbReference>
<dbReference type="InterPro" id="IPR040079">
    <property type="entry name" value="Glutathione_S-Trfase"/>
</dbReference>
<dbReference type="PANTHER" id="PTHR11571:SF150">
    <property type="entry name" value="GLUTATHIONE S-TRANSFERASE"/>
    <property type="match status" value="1"/>
</dbReference>
<sequence>MYKLHDFNVRGLGEPIRLMFKYSRVEFDDIRYPCTSIDSKLPPEIKEKCPWGDVPMLEICQDGKETRKLAQSLAIGRYIANKCGLRGSNEFESAVCDEYVDACADLFEALFELYTETEPEKLKLIEEKVLETVRGKYLSKFENILQENKRQNGVCCLVGGKFSWADIYLVHRIDDAKISHGLDFTRDKHGEKYLELVALYESFYAIPRIQEWVKHRPVTKF</sequence>
<dbReference type="SUPFAM" id="SSF47616">
    <property type="entry name" value="GST C-terminal domain-like"/>
    <property type="match status" value="1"/>
</dbReference>
<dbReference type="InterPro" id="IPR010987">
    <property type="entry name" value="Glutathione-S-Trfase_C-like"/>
</dbReference>
<dbReference type="InterPro" id="IPR004045">
    <property type="entry name" value="Glutathione_S-Trfase_N"/>
</dbReference>
<dbReference type="Pfam" id="PF14497">
    <property type="entry name" value="GST_C_3"/>
    <property type="match status" value="1"/>
</dbReference>
<dbReference type="OrthoDB" id="414243at2759"/>
<evidence type="ECO:0000313" key="4">
    <source>
        <dbReference type="Proteomes" id="UP000198287"/>
    </source>
</evidence>
<dbReference type="CDD" id="cd03039">
    <property type="entry name" value="GST_N_Sigma_like"/>
    <property type="match status" value="1"/>
</dbReference>
<keyword evidence="3" id="KW-0808">Transferase</keyword>
<dbReference type="EMBL" id="LNIX01000001">
    <property type="protein sequence ID" value="OXA62589.1"/>
    <property type="molecule type" value="Genomic_DNA"/>
</dbReference>
<evidence type="ECO:0000259" key="2">
    <source>
        <dbReference type="PROSITE" id="PS50405"/>
    </source>
</evidence>
<gene>
    <name evidence="3" type="ORF">Fcan01_01624</name>
</gene>
<dbReference type="PROSITE" id="PS50404">
    <property type="entry name" value="GST_NTER"/>
    <property type="match status" value="1"/>
</dbReference>
<feature type="domain" description="GST N-terminal" evidence="1">
    <location>
        <begin position="1"/>
        <end position="87"/>
    </location>
</feature>
<dbReference type="InterPro" id="IPR036249">
    <property type="entry name" value="Thioredoxin-like_sf"/>
</dbReference>
<dbReference type="GO" id="GO:0004364">
    <property type="term" value="F:glutathione transferase activity"/>
    <property type="evidence" value="ECO:0007669"/>
    <property type="project" value="TreeGrafter"/>
</dbReference>
<dbReference type="InterPro" id="IPR004046">
    <property type="entry name" value="GST_C"/>
</dbReference>
<proteinExistence type="predicted"/>
<dbReference type="SUPFAM" id="SSF52833">
    <property type="entry name" value="Thioredoxin-like"/>
    <property type="match status" value="1"/>
</dbReference>
<dbReference type="Gene3D" id="3.40.30.10">
    <property type="entry name" value="Glutaredoxin"/>
    <property type="match status" value="1"/>
</dbReference>
<keyword evidence="4" id="KW-1185">Reference proteome</keyword>
<dbReference type="Pfam" id="PF02798">
    <property type="entry name" value="GST_N"/>
    <property type="match status" value="1"/>
</dbReference>
<dbReference type="STRING" id="158441.A0A226EYG9"/>
<accession>A0A226EYG9</accession>
<comment type="caution">
    <text evidence="3">The sequence shown here is derived from an EMBL/GenBank/DDBJ whole genome shotgun (WGS) entry which is preliminary data.</text>
</comment>
<dbReference type="Gene3D" id="1.20.1050.10">
    <property type="match status" value="1"/>
</dbReference>
<dbReference type="PROSITE" id="PS50405">
    <property type="entry name" value="GST_CTER"/>
    <property type="match status" value="1"/>
</dbReference>
<evidence type="ECO:0000259" key="1">
    <source>
        <dbReference type="PROSITE" id="PS50404"/>
    </source>
</evidence>
<dbReference type="SFLD" id="SFLDS00019">
    <property type="entry name" value="Glutathione_Transferase_(cytos"/>
    <property type="match status" value="1"/>
</dbReference>
<name>A0A226EYG9_FOLCA</name>
<dbReference type="InterPro" id="IPR050213">
    <property type="entry name" value="GST_superfamily"/>
</dbReference>
<dbReference type="CDD" id="cd03192">
    <property type="entry name" value="GST_C_Sigma_like"/>
    <property type="match status" value="1"/>
</dbReference>
<dbReference type="OMA" id="DFYAEIH"/>
<organism evidence="3 4">
    <name type="scientific">Folsomia candida</name>
    <name type="common">Springtail</name>
    <dbReference type="NCBI Taxonomy" id="158441"/>
    <lineage>
        <taxon>Eukaryota</taxon>
        <taxon>Metazoa</taxon>
        <taxon>Ecdysozoa</taxon>
        <taxon>Arthropoda</taxon>
        <taxon>Hexapoda</taxon>
        <taxon>Collembola</taxon>
        <taxon>Entomobryomorpha</taxon>
        <taxon>Isotomoidea</taxon>
        <taxon>Isotomidae</taxon>
        <taxon>Proisotominae</taxon>
        <taxon>Folsomia</taxon>
    </lineage>
</organism>
<evidence type="ECO:0000313" key="3">
    <source>
        <dbReference type="EMBL" id="OXA62589.1"/>
    </source>
</evidence>
<dbReference type="InterPro" id="IPR036282">
    <property type="entry name" value="Glutathione-S-Trfase_C_sf"/>
</dbReference>
<reference evidence="3 4" key="1">
    <citation type="submission" date="2015-12" db="EMBL/GenBank/DDBJ databases">
        <title>The genome of Folsomia candida.</title>
        <authorList>
            <person name="Faddeeva A."/>
            <person name="Derks M.F."/>
            <person name="Anvar Y."/>
            <person name="Smit S."/>
            <person name="Van Straalen N."/>
            <person name="Roelofs D."/>
        </authorList>
    </citation>
    <scope>NUCLEOTIDE SEQUENCE [LARGE SCALE GENOMIC DNA]</scope>
    <source>
        <strain evidence="3 4">VU population</strain>
        <tissue evidence="3">Whole body</tissue>
    </source>
</reference>
<dbReference type="Proteomes" id="UP000198287">
    <property type="component" value="Unassembled WGS sequence"/>
</dbReference>
<dbReference type="GO" id="GO:0006749">
    <property type="term" value="P:glutathione metabolic process"/>
    <property type="evidence" value="ECO:0007669"/>
    <property type="project" value="TreeGrafter"/>
</dbReference>
<protein>
    <submittedName>
        <fullName evidence="3">Glutathione S-transferase</fullName>
    </submittedName>
</protein>
<dbReference type="AlphaFoldDB" id="A0A226EYG9"/>
<feature type="domain" description="GST C-terminal" evidence="2">
    <location>
        <begin position="89"/>
        <end position="221"/>
    </location>
</feature>